<dbReference type="Pfam" id="PF08264">
    <property type="entry name" value="Anticodon_1"/>
    <property type="match status" value="1"/>
</dbReference>
<keyword evidence="5 10" id="KW-0067">ATP-binding</keyword>
<protein>
    <recommendedName>
        <fullName evidence="8">Valine--tRNA ligase</fullName>
        <ecNumber evidence="2">6.1.1.9</ecNumber>
    </recommendedName>
    <alternativeName>
        <fullName evidence="9">Valyl-tRNA synthetase</fullName>
    </alternativeName>
</protein>
<dbReference type="Gene3D" id="1.20.1050.10">
    <property type="match status" value="1"/>
</dbReference>
<dbReference type="Gene3D" id="1.10.730.10">
    <property type="entry name" value="Isoleucyl-tRNA Synthetase, Domain 1"/>
    <property type="match status" value="1"/>
</dbReference>
<feature type="compositionally biased region" description="Basic and acidic residues" evidence="12">
    <location>
        <begin position="226"/>
        <end position="283"/>
    </location>
</feature>
<evidence type="ECO:0000256" key="1">
    <source>
        <dbReference type="ARBA" id="ARBA00005594"/>
    </source>
</evidence>
<accession>A0ABM4G728</accession>
<keyword evidence="3 10" id="KW-0436">Ligase</keyword>
<dbReference type="CDD" id="cd03181">
    <property type="entry name" value="GST_C_EF1Bgamma_like"/>
    <property type="match status" value="1"/>
</dbReference>
<dbReference type="Proteomes" id="UP001652627">
    <property type="component" value="Unplaced"/>
</dbReference>
<gene>
    <name evidence="15" type="primary">VARS1</name>
</gene>
<feature type="domain" description="GST C-terminal" evidence="13">
    <location>
        <begin position="76"/>
        <end position="202"/>
    </location>
</feature>
<dbReference type="CDD" id="cd00817">
    <property type="entry name" value="ValRS_core"/>
    <property type="match status" value="1"/>
</dbReference>
<dbReference type="NCBIfam" id="TIGR00422">
    <property type="entry name" value="valS"/>
    <property type="match status" value="1"/>
</dbReference>
<reference evidence="15" key="1">
    <citation type="submission" date="2025-08" db="UniProtKB">
        <authorList>
            <consortium name="RefSeq"/>
        </authorList>
    </citation>
    <scope>IDENTIFICATION</scope>
    <source>
        <tissue evidence="15">Blood</tissue>
    </source>
</reference>
<dbReference type="Gene3D" id="3.40.50.620">
    <property type="entry name" value="HUPs"/>
    <property type="match status" value="2"/>
</dbReference>
<dbReference type="GeneID" id="136995864"/>
<dbReference type="Gene3D" id="1.10.287.380">
    <property type="entry name" value="Valyl-tRNA synthetase, C-terminal domain"/>
    <property type="match status" value="1"/>
</dbReference>
<keyword evidence="7 10" id="KW-0030">Aminoacyl-tRNA synthetase</keyword>
<feature type="compositionally biased region" description="Low complexity" evidence="12">
    <location>
        <begin position="197"/>
        <end position="218"/>
    </location>
</feature>
<evidence type="ECO:0000256" key="7">
    <source>
        <dbReference type="ARBA" id="ARBA00023146"/>
    </source>
</evidence>
<dbReference type="PANTHER" id="PTHR11946">
    <property type="entry name" value="VALYL-TRNA SYNTHETASES"/>
    <property type="match status" value="1"/>
</dbReference>
<dbReference type="InterPro" id="IPR002303">
    <property type="entry name" value="Valyl-tRNA_ligase"/>
</dbReference>
<dbReference type="CDD" id="cd07962">
    <property type="entry name" value="Anticodon_Ia_Val"/>
    <property type="match status" value="1"/>
</dbReference>
<dbReference type="Gene3D" id="3.90.740.10">
    <property type="entry name" value="Valyl/Leucyl/Isoleucyl-tRNA synthetase, editing domain"/>
    <property type="match status" value="1"/>
</dbReference>
<sequence>MAAPRLFLRPPPEDAAAQRVLIAARYGGAAPALERVAAGPGPGPGALPALRTPAGRLLAGPGAAALFLSPPALLGRGAAAALVRQWVAFAEAELLPAAAVTARRPGGETEERAHAELRRALAALDSHLQPRTFLVGESVTLADITVTCALLLPFQHVLGPAARAPFPNVLRWFLMCVNQPHFRAVLGPVVLCGEGAASAPPEEPEAMGPGAMGPEAAPLAKSASQLKKEAKKREKMEKFQQKKEKSQQQEKKAKGEKKEKKERKELGVITYDRETPPGEKKDVSGPMPESYSPRYVEAAWYPWWEQQGFFKPEYGRSSVAQPNPRGVFMMCLPPPNVTGSLHLGHALTGAIQDALARWHRMRGATTLWVPGCDHAGIATQVVVERRLWRESGRTRHQLGREAFLREVWRWKEEKGDRIYHQLKRLGTSMDWDRACFTMDPKLSRAVCEAFVRLHDEGLIYRSKRLVNWSCALKSAISDIEVDKKELGGRTLLSVPGYEAKVEFGVLVSFAYALEDHEEEEVVVATTRLETMLGDVAVAVHPEDPRYQHLRGRRVRHPFTGRSLPIIHDDFVDVTFGTGAVKITPAHDATDFEVGQRHGLPCVTVLSDEGRLVNVPPPFLGMRRFEARGAVLEALKQQGLFRGVRDNPMVVPICSRSKDVVEPLLKPQWYVRCEGLARGAAEAVRRGDLRILPHGHTRTWFQWMDNIRDWCISRQLWWGHRIPAYFVTVRDPAVPPGEDEDGRYWVSGRSEDEARAKAARAFGVSPESVDLRQDEDVLDTWFSSGLFPFSIFGWPEPSEELEVFYPGTLLETGHDILFFWVARMVMLGLALTGRLPFREVYLHAVVRDAHGRKMSKSLGNVIDPLDVVTGISLEGLHAQLESSNLDPAELERARQGQKSDFPNGIPECGTDALRFALCAYTAQGRDINLDVGRVLGYRHFCNKLWNGARFTLRALGPAYRPPAALQPRGAVGLAEGWIRSRLSLVVAQCGAALGAYDFPAATTAAHGFWLYDLCDVYLECVKPVLARGAGDGDGDADGAGDGGGEEAAAAALAARDTLYTCLDAGLRLLAPFMPFVTEELWQRLPRRDPSGDPPSLCVSPYPDPQQYCWRDLELEATMEFALGIVRTLRSLRADYNLTRSRADCFLQCPEAEWAARARCCSSYIRTLASCGALRVLEPGESPPPGCAVAVASDRCTVHLLLKGVIDAPKELAKLGGRREELGRQLERLRERRAAPEYGAKVPPAVQEADAAKLAQAEAELHKVLEALELVQRML</sequence>
<evidence type="ECO:0000256" key="8">
    <source>
        <dbReference type="ARBA" id="ARBA00024407"/>
    </source>
</evidence>
<evidence type="ECO:0000256" key="6">
    <source>
        <dbReference type="ARBA" id="ARBA00022917"/>
    </source>
</evidence>
<dbReference type="NCBIfam" id="NF004349">
    <property type="entry name" value="PRK05729.1"/>
    <property type="match status" value="1"/>
</dbReference>
<evidence type="ECO:0000256" key="5">
    <source>
        <dbReference type="ARBA" id="ARBA00022840"/>
    </source>
</evidence>
<dbReference type="InterPro" id="IPR001412">
    <property type="entry name" value="aa-tRNA-synth_I_CS"/>
</dbReference>
<evidence type="ECO:0000256" key="12">
    <source>
        <dbReference type="SAM" id="MobiDB-lite"/>
    </source>
</evidence>
<name>A0ABM4G728_9AVES</name>
<dbReference type="PANTHER" id="PTHR11946:SF109">
    <property type="entry name" value="VALINE--TRNA LIGASE"/>
    <property type="match status" value="1"/>
</dbReference>
<dbReference type="Pfam" id="PF00043">
    <property type="entry name" value="GST_C"/>
    <property type="match status" value="1"/>
</dbReference>
<dbReference type="PRINTS" id="PR00986">
    <property type="entry name" value="TRNASYNTHVAL"/>
</dbReference>
<dbReference type="Pfam" id="PF00133">
    <property type="entry name" value="tRNA-synt_1"/>
    <property type="match status" value="1"/>
</dbReference>
<evidence type="ECO:0000256" key="4">
    <source>
        <dbReference type="ARBA" id="ARBA00022741"/>
    </source>
</evidence>
<dbReference type="InterPro" id="IPR009008">
    <property type="entry name" value="Val/Leu/Ile-tRNA-synth_edit"/>
</dbReference>
<evidence type="ECO:0000256" key="2">
    <source>
        <dbReference type="ARBA" id="ARBA00013169"/>
    </source>
</evidence>
<dbReference type="InterPro" id="IPR037118">
    <property type="entry name" value="Val-tRNA_synth_C_sf"/>
</dbReference>
<keyword evidence="11" id="KW-0175">Coiled coil</keyword>
<evidence type="ECO:0000259" key="13">
    <source>
        <dbReference type="PROSITE" id="PS50405"/>
    </source>
</evidence>
<evidence type="ECO:0000256" key="3">
    <source>
        <dbReference type="ARBA" id="ARBA00022598"/>
    </source>
</evidence>
<feature type="coiled-coil region" evidence="11">
    <location>
        <begin position="1210"/>
        <end position="1272"/>
    </location>
</feature>
<dbReference type="RefSeq" id="XP_067172985.1">
    <property type="nucleotide sequence ID" value="XM_067316884.1"/>
</dbReference>
<dbReference type="PROSITE" id="PS50405">
    <property type="entry name" value="GST_CTER"/>
    <property type="match status" value="1"/>
</dbReference>
<keyword evidence="14" id="KW-1185">Reference proteome</keyword>
<organism evidence="14 15">
    <name type="scientific">Apteryx mantelli</name>
    <name type="common">North Island brown kiwi</name>
    <dbReference type="NCBI Taxonomy" id="2696672"/>
    <lineage>
        <taxon>Eukaryota</taxon>
        <taxon>Metazoa</taxon>
        <taxon>Chordata</taxon>
        <taxon>Craniata</taxon>
        <taxon>Vertebrata</taxon>
        <taxon>Euteleostomi</taxon>
        <taxon>Archelosauria</taxon>
        <taxon>Archosauria</taxon>
        <taxon>Dinosauria</taxon>
        <taxon>Saurischia</taxon>
        <taxon>Theropoda</taxon>
        <taxon>Coelurosauria</taxon>
        <taxon>Aves</taxon>
        <taxon>Palaeognathae</taxon>
        <taxon>Apterygiformes</taxon>
        <taxon>Apterygidae</taxon>
        <taxon>Apteryx</taxon>
    </lineage>
</organism>
<dbReference type="SUPFAM" id="SSF52374">
    <property type="entry name" value="Nucleotidylyl transferase"/>
    <property type="match status" value="1"/>
</dbReference>
<dbReference type="SUPFAM" id="SSF47616">
    <property type="entry name" value="GST C-terminal domain-like"/>
    <property type="match status" value="1"/>
</dbReference>
<dbReference type="InterPro" id="IPR010987">
    <property type="entry name" value="Glutathione-S-Trfase_C-like"/>
</dbReference>
<dbReference type="InterPro" id="IPR033705">
    <property type="entry name" value="Anticodon_Ia_Val"/>
</dbReference>
<dbReference type="SUPFAM" id="SSF47323">
    <property type="entry name" value="Anticodon-binding domain of a subclass of class I aminoacyl-tRNA synthetases"/>
    <property type="match status" value="1"/>
</dbReference>
<proteinExistence type="inferred from homology"/>
<evidence type="ECO:0000313" key="15">
    <source>
        <dbReference type="RefSeq" id="XP_067172985.1"/>
    </source>
</evidence>
<dbReference type="InterPro" id="IPR014729">
    <property type="entry name" value="Rossmann-like_a/b/a_fold"/>
</dbReference>
<dbReference type="HAMAP" id="MF_02004">
    <property type="entry name" value="Val_tRNA_synth_type1"/>
    <property type="match status" value="1"/>
</dbReference>
<dbReference type="SUPFAM" id="SSF50677">
    <property type="entry name" value="ValRS/IleRS/LeuRS editing domain"/>
    <property type="match status" value="1"/>
</dbReference>
<dbReference type="InterPro" id="IPR009080">
    <property type="entry name" value="tRNAsynth_Ia_anticodon-bd"/>
</dbReference>
<evidence type="ECO:0000256" key="9">
    <source>
        <dbReference type="ARBA" id="ARBA00029936"/>
    </source>
</evidence>
<dbReference type="PROSITE" id="PS00178">
    <property type="entry name" value="AA_TRNA_LIGASE_I"/>
    <property type="match status" value="1"/>
</dbReference>
<evidence type="ECO:0000313" key="14">
    <source>
        <dbReference type="Proteomes" id="UP001652627"/>
    </source>
</evidence>
<dbReference type="InterPro" id="IPR013155">
    <property type="entry name" value="M/V/L/I-tRNA-synth_anticd-bd"/>
</dbReference>
<evidence type="ECO:0000256" key="11">
    <source>
        <dbReference type="SAM" id="Coils"/>
    </source>
</evidence>
<evidence type="ECO:0000256" key="10">
    <source>
        <dbReference type="RuleBase" id="RU363035"/>
    </source>
</evidence>
<dbReference type="GO" id="GO:0016874">
    <property type="term" value="F:ligase activity"/>
    <property type="evidence" value="ECO:0007669"/>
    <property type="project" value="UniProtKB-KW"/>
</dbReference>
<keyword evidence="4 10" id="KW-0547">Nucleotide-binding</keyword>
<comment type="similarity">
    <text evidence="1 10">Belongs to the class-I aminoacyl-tRNA synthetase family.</text>
</comment>
<keyword evidence="6 10" id="KW-0648">Protein biosynthesis</keyword>
<dbReference type="InterPro" id="IPR002300">
    <property type="entry name" value="aa-tRNA-synth_Ia"/>
</dbReference>
<dbReference type="InterPro" id="IPR004046">
    <property type="entry name" value="GST_C"/>
</dbReference>
<dbReference type="InterPro" id="IPR036282">
    <property type="entry name" value="Glutathione-S-Trfase_C_sf"/>
</dbReference>
<dbReference type="EC" id="6.1.1.9" evidence="2"/>
<feature type="region of interest" description="Disordered" evidence="12">
    <location>
        <begin position="197"/>
        <end position="288"/>
    </location>
</feature>